<protein>
    <submittedName>
        <fullName evidence="2">Unnamed protein product</fullName>
    </submittedName>
</protein>
<feature type="repeat" description="RCC1" evidence="1">
    <location>
        <begin position="54"/>
        <end position="105"/>
    </location>
</feature>
<dbReference type="Pfam" id="PF00415">
    <property type="entry name" value="RCC1"/>
    <property type="match status" value="2"/>
</dbReference>
<proteinExistence type="predicted"/>
<evidence type="ECO:0000313" key="2">
    <source>
        <dbReference type="EMBL" id="GMF09808.1"/>
    </source>
</evidence>
<evidence type="ECO:0000313" key="3">
    <source>
        <dbReference type="Proteomes" id="UP001165083"/>
    </source>
</evidence>
<keyword evidence="3" id="KW-1185">Reference proteome</keyword>
<name>A0A9W6T8V2_9STRA</name>
<evidence type="ECO:0000256" key="1">
    <source>
        <dbReference type="PROSITE-ProRule" id="PRU00235"/>
    </source>
</evidence>
<sequence>MGDNEFGQLGVTRGATPEENCVDVPVHVSTFGPNNSIKQIGCGDEFSMALTTKGEVYSWGRGQLGQLGLGDSQTGPLDTPTKVPNLPSIQKLAVGINQVFAIEFTDGTSTSQQTVENSS</sequence>
<dbReference type="AlphaFoldDB" id="A0A9W6T8V2"/>
<dbReference type="Proteomes" id="UP001165083">
    <property type="component" value="Unassembled WGS sequence"/>
</dbReference>
<dbReference type="EMBL" id="BSXW01000019">
    <property type="protein sequence ID" value="GMF09808.1"/>
    <property type="molecule type" value="Genomic_DNA"/>
</dbReference>
<dbReference type="PANTHER" id="PTHR45982:SF1">
    <property type="entry name" value="REGULATOR OF CHROMOSOME CONDENSATION"/>
    <property type="match status" value="1"/>
</dbReference>
<dbReference type="Gene3D" id="2.130.10.30">
    <property type="entry name" value="Regulator of chromosome condensation 1/beta-lactamase-inhibitor protein II"/>
    <property type="match status" value="1"/>
</dbReference>
<comment type="caution">
    <text evidence="2">The sequence shown here is derived from an EMBL/GenBank/DDBJ whole genome shotgun (WGS) entry which is preliminary data.</text>
</comment>
<feature type="repeat" description="RCC1" evidence="1">
    <location>
        <begin position="1"/>
        <end position="53"/>
    </location>
</feature>
<reference evidence="2" key="1">
    <citation type="submission" date="2023-04" db="EMBL/GenBank/DDBJ databases">
        <title>Phytophthora lilii NBRC 32176.</title>
        <authorList>
            <person name="Ichikawa N."/>
            <person name="Sato H."/>
            <person name="Tonouchi N."/>
        </authorList>
    </citation>
    <scope>NUCLEOTIDE SEQUENCE</scope>
    <source>
        <strain evidence="2">NBRC 32176</strain>
    </source>
</reference>
<gene>
    <name evidence="2" type="ORF">Plil01_000067900</name>
</gene>
<accession>A0A9W6T8V2</accession>
<dbReference type="InterPro" id="IPR000408">
    <property type="entry name" value="Reg_chr_condens"/>
</dbReference>
<dbReference type="PANTHER" id="PTHR45982">
    <property type="entry name" value="REGULATOR OF CHROMOSOME CONDENSATION"/>
    <property type="match status" value="1"/>
</dbReference>
<organism evidence="2 3">
    <name type="scientific">Phytophthora lilii</name>
    <dbReference type="NCBI Taxonomy" id="2077276"/>
    <lineage>
        <taxon>Eukaryota</taxon>
        <taxon>Sar</taxon>
        <taxon>Stramenopiles</taxon>
        <taxon>Oomycota</taxon>
        <taxon>Peronosporomycetes</taxon>
        <taxon>Peronosporales</taxon>
        <taxon>Peronosporaceae</taxon>
        <taxon>Phytophthora</taxon>
    </lineage>
</organism>
<dbReference type="PROSITE" id="PS50012">
    <property type="entry name" value="RCC1_3"/>
    <property type="match status" value="2"/>
</dbReference>
<dbReference type="SUPFAM" id="SSF50985">
    <property type="entry name" value="RCC1/BLIP-II"/>
    <property type="match status" value="1"/>
</dbReference>
<dbReference type="InterPro" id="IPR009091">
    <property type="entry name" value="RCC1/BLIP-II"/>
</dbReference>
<dbReference type="InterPro" id="IPR051553">
    <property type="entry name" value="Ran_GTPase-activating"/>
</dbReference>
<dbReference type="OrthoDB" id="8068875at2759"/>